<dbReference type="GO" id="GO:0000160">
    <property type="term" value="P:phosphorelay signal transduction system"/>
    <property type="evidence" value="ECO:0007669"/>
    <property type="project" value="InterPro"/>
</dbReference>
<dbReference type="PROSITE" id="PS50110">
    <property type="entry name" value="RESPONSE_REGULATORY"/>
    <property type="match status" value="1"/>
</dbReference>
<evidence type="ECO:0000313" key="4">
    <source>
        <dbReference type="EMBL" id="GHO95174.1"/>
    </source>
</evidence>
<sequence length="132" mass="14965">MSNLIAVIDDSQTVRKIIETCLKRESYEVITFNDGLSALRYFFKEKPAQPPDLVFLDIELPYMDGYQVVRYLKTRPTFAHTTIVMISRHDGVLDRLKAKLAGADSYLIKPMPSQAILDTVQQHLGILIPGIL</sequence>
<dbReference type="Proteomes" id="UP000597444">
    <property type="component" value="Unassembled WGS sequence"/>
</dbReference>
<keyword evidence="1 2" id="KW-0597">Phosphoprotein</keyword>
<dbReference type="RefSeq" id="WP_220205870.1">
    <property type="nucleotide sequence ID" value="NZ_BNJK01000001.1"/>
</dbReference>
<dbReference type="PANTHER" id="PTHR44591:SF23">
    <property type="entry name" value="CHEY SUBFAMILY"/>
    <property type="match status" value="1"/>
</dbReference>
<evidence type="ECO:0000259" key="3">
    <source>
        <dbReference type="PROSITE" id="PS50110"/>
    </source>
</evidence>
<organism evidence="4 5">
    <name type="scientific">Reticulibacter mediterranei</name>
    <dbReference type="NCBI Taxonomy" id="2778369"/>
    <lineage>
        <taxon>Bacteria</taxon>
        <taxon>Bacillati</taxon>
        <taxon>Chloroflexota</taxon>
        <taxon>Ktedonobacteria</taxon>
        <taxon>Ktedonobacterales</taxon>
        <taxon>Reticulibacteraceae</taxon>
        <taxon>Reticulibacter</taxon>
    </lineage>
</organism>
<dbReference type="SUPFAM" id="SSF52172">
    <property type="entry name" value="CheY-like"/>
    <property type="match status" value="1"/>
</dbReference>
<dbReference type="InterPro" id="IPR001789">
    <property type="entry name" value="Sig_transdc_resp-reg_receiver"/>
</dbReference>
<proteinExistence type="predicted"/>
<dbReference type="InterPro" id="IPR050595">
    <property type="entry name" value="Bact_response_regulator"/>
</dbReference>
<evidence type="ECO:0000313" key="5">
    <source>
        <dbReference type="Proteomes" id="UP000597444"/>
    </source>
</evidence>
<comment type="caution">
    <text evidence="4">The sequence shown here is derived from an EMBL/GenBank/DDBJ whole genome shotgun (WGS) entry which is preliminary data.</text>
</comment>
<protein>
    <recommendedName>
        <fullName evidence="3">Response regulatory domain-containing protein</fullName>
    </recommendedName>
</protein>
<reference evidence="4" key="1">
    <citation type="submission" date="2020-10" db="EMBL/GenBank/DDBJ databases">
        <title>Taxonomic study of unclassified bacteria belonging to the class Ktedonobacteria.</title>
        <authorList>
            <person name="Yabe S."/>
            <person name="Wang C.M."/>
            <person name="Zheng Y."/>
            <person name="Sakai Y."/>
            <person name="Cavaletti L."/>
            <person name="Monciardini P."/>
            <person name="Donadio S."/>
        </authorList>
    </citation>
    <scope>NUCLEOTIDE SEQUENCE</scope>
    <source>
        <strain evidence="4">ID150040</strain>
    </source>
</reference>
<feature type="domain" description="Response regulatory" evidence="3">
    <location>
        <begin position="4"/>
        <end position="124"/>
    </location>
</feature>
<evidence type="ECO:0000256" key="2">
    <source>
        <dbReference type="PROSITE-ProRule" id="PRU00169"/>
    </source>
</evidence>
<evidence type="ECO:0000256" key="1">
    <source>
        <dbReference type="ARBA" id="ARBA00022553"/>
    </source>
</evidence>
<dbReference type="AlphaFoldDB" id="A0A8J3IGQ8"/>
<accession>A0A8J3IGQ8</accession>
<dbReference type="Gene3D" id="3.40.50.2300">
    <property type="match status" value="1"/>
</dbReference>
<feature type="modified residue" description="4-aspartylphosphate" evidence="2">
    <location>
        <position position="57"/>
    </location>
</feature>
<dbReference type="SMART" id="SM00448">
    <property type="entry name" value="REC"/>
    <property type="match status" value="1"/>
</dbReference>
<keyword evidence="5" id="KW-1185">Reference proteome</keyword>
<dbReference type="Pfam" id="PF00072">
    <property type="entry name" value="Response_reg"/>
    <property type="match status" value="1"/>
</dbReference>
<gene>
    <name evidence="4" type="ORF">KSF_052220</name>
</gene>
<dbReference type="CDD" id="cd00156">
    <property type="entry name" value="REC"/>
    <property type="match status" value="1"/>
</dbReference>
<dbReference type="InterPro" id="IPR011006">
    <property type="entry name" value="CheY-like_superfamily"/>
</dbReference>
<dbReference type="PANTHER" id="PTHR44591">
    <property type="entry name" value="STRESS RESPONSE REGULATOR PROTEIN 1"/>
    <property type="match status" value="1"/>
</dbReference>
<dbReference type="EMBL" id="BNJK01000001">
    <property type="protein sequence ID" value="GHO95174.1"/>
    <property type="molecule type" value="Genomic_DNA"/>
</dbReference>
<name>A0A8J3IGQ8_9CHLR</name>